<comment type="caution">
    <text evidence="11">The sequence shown here is derived from an EMBL/GenBank/DDBJ whole genome shotgun (WGS) entry which is preliminary data.</text>
</comment>
<feature type="region of interest" description="G2" evidence="7">
    <location>
        <begin position="36"/>
        <end position="40"/>
    </location>
</feature>
<dbReference type="AlphaFoldDB" id="A0A7Z0PET7"/>
<dbReference type="PANTHER" id="PTHR42698">
    <property type="entry name" value="GTPASE ERA"/>
    <property type="match status" value="1"/>
</dbReference>
<dbReference type="NCBIfam" id="TIGR00231">
    <property type="entry name" value="small_GTP"/>
    <property type="match status" value="1"/>
</dbReference>
<evidence type="ECO:0000256" key="8">
    <source>
        <dbReference type="RuleBase" id="RU003761"/>
    </source>
</evidence>
<dbReference type="Pfam" id="PF01926">
    <property type="entry name" value="MMR_HSR1"/>
    <property type="match status" value="1"/>
</dbReference>
<dbReference type="CDD" id="cd04163">
    <property type="entry name" value="Era"/>
    <property type="match status" value="1"/>
</dbReference>
<feature type="region of interest" description="G4" evidence="7">
    <location>
        <begin position="119"/>
        <end position="122"/>
    </location>
</feature>
<feature type="binding site" evidence="6">
    <location>
        <begin position="57"/>
        <end position="61"/>
    </location>
    <ligand>
        <name>GTP</name>
        <dbReference type="ChEBI" id="CHEBI:37565"/>
    </ligand>
</feature>
<dbReference type="InterPro" id="IPR030388">
    <property type="entry name" value="G_ERA_dom"/>
</dbReference>
<dbReference type="GO" id="GO:0005525">
    <property type="term" value="F:GTP binding"/>
    <property type="evidence" value="ECO:0007669"/>
    <property type="project" value="UniProtKB-UniRule"/>
</dbReference>
<comment type="subunit">
    <text evidence="6">Monomer.</text>
</comment>
<evidence type="ECO:0000256" key="2">
    <source>
        <dbReference type="ARBA" id="ARBA00020484"/>
    </source>
</evidence>
<feature type="region of interest" description="G1" evidence="7">
    <location>
        <begin position="10"/>
        <end position="17"/>
    </location>
</feature>
<keyword evidence="6" id="KW-0699">rRNA-binding</keyword>
<name>A0A7Z0PET7_9FUSO</name>
<dbReference type="GO" id="GO:0000028">
    <property type="term" value="P:ribosomal small subunit assembly"/>
    <property type="evidence" value="ECO:0007669"/>
    <property type="project" value="TreeGrafter"/>
</dbReference>
<evidence type="ECO:0000313" key="11">
    <source>
        <dbReference type="EMBL" id="NYV27911.1"/>
    </source>
</evidence>
<keyword evidence="4 6" id="KW-0694">RNA-binding</keyword>
<feature type="binding site" evidence="6">
    <location>
        <begin position="119"/>
        <end position="122"/>
    </location>
    <ligand>
        <name>GTP</name>
        <dbReference type="ChEBI" id="CHEBI:37565"/>
    </ligand>
</feature>
<keyword evidence="12" id="KW-1185">Reference proteome</keyword>
<dbReference type="NCBIfam" id="NF000908">
    <property type="entry name" value="PRK00089.1"/>
    <property type="match status" value="1"/>
</dbReference>
<dbReference type="InterPro" id="IPR006073">
    <property type="entry name" value="GTP-bd"/>
</dbReference>
<dbReference type="InterPro" id="IPR005662">
    <property type="entry name" value="GTPase_Era-like"/>
</dbReference>
<dbReference type="SUPFAM" id="SSF54814">
    <property type="entry name" value="Prokaryotic type KH domain (KH-domain type II)"/>
    <property type="match status" value="1"/>
</dbReference>
<evidence type="ECO:0000256" key="3">
    <source>
        <dbReference type="ARBA" id="ARBA00022741"/>
    </source>
</evidence>
<dbReference type="InterPro" id="IPR005225">
    <property type="entry name" value="Small_GTP-bd"/>
</dbReference>
<dbReference type="Pfam" id="PF07650">
    <property type="entry name" value="KH_2"/>
    <property type="match status" value="1"/>
</dbReference>
<comment type="similarity">
    <text evidence="1 6 7 8">Belongs to the TRAFAC class TrmE-Era-EngA-EngB-Septin-like GTPase superfamily. Era GTPase family.</text>
</comment>
<keyword evidence="5 6" id="KW-0342">GTP-binding</keyword>
<evidence type="ECO:0000256" key="5">
    <source>
        <dbReference type="ARBA" id="ARBA00023134"/>
    </source>
</evidence>
<accession>A0A7Z0PET7</accession>
<dbReference type="Gene3D" id="3.30.300.20">
    <property type="match status" value="1"/>
</dbReference>
<evidence type="ECO:0000256" key="1">
    <source>
        <dbReference type="ARBA" id="ARBA00007921"/>
    </source>
</evidence>
<evidence type="ECO:0000256" key="4">
    <source>
        <dbReference type="ARBA" id="ARBA00022884"/>
    </source>
</evidence>
<organism evidence="11 12">
    <name type="scientific">Streptobacillus felis</name>
    <dbReference type="NCBI Taxonomy" id="1384509"/>
    <lineage>
        <taxon>Bacteria</taxon>
        <taxon>Fusobacteriati</taxon>
        <taxon>Fusobacteriota</taxon>
        <taxon>Fusobacteriia</taxon>
        <taxon>Fusobacteriales</taxon>
        <taxon>Leptotrichiaceae</taxon>
        <taxon>Streptobacillus</taxon>
    </lineage>
</organism>
<keyword evidence="6" id="KW-1003">Cell membrane</keyword>
<dbReference type="GO" id="GO:0070181">
    <property type="term" value="F:small ribosomal subunit rRNA binding"/>
    <property type="evidence" value="ECO:0007669"/>
    <property type="project" value="UniProtKB-UniRule"/>
</dbReference>
<evidence type="ECO:0000259" key="10">
    <source>
        <dbReference type="PROSITE" id="PS51713"/>
    </source>
</evidence>
<dbReference type="GO" id="GO:0043024">
    <property type="term" value="F:ribosomal small subunit binding"/>
    <property type="evidence" value="ECO:0007669"/>
    <property type="project" value="TreeGrafter"/>
</dbReference>
<feature type="binding site" evidence="6">
    <location>
        <begin position="10"/>
        <end position="17"/>
    </location>
    <ligand>
        <name>GTP</name>
        <dbReference type="ChEBI" id="CHEBI:37565"/>
    </ligand>
</feature>
<comment type="function">
    <text evidence="6">An essential GTPase that binds both GDP and GTP, with rapid nucleotide exchange. Plays a role in 16S rRNA processing and 30S ribosomal subunit biogenesis and possibly also in cell cycle regulation and energy metabolism.</text>
</comment>
<dbReference type="GO" id="GO:0005886">
    <property type="term" value="C:plasma membrane"/>
    <property type="evidence" value="ECO:0007669"/>
    <property type="project" value="UniProtKB-SubCell"/>
</dbReference>
<dbReference type="EMBL" id="JABMKT010000015">
    <property type="protein sequence ID" value="NYV27911.1"/>
    <property type="molecule type" value="Genomic_DNA"/>
</dbReference>
<dbReference type="SUPFAM" id="SSF52540">
    <property type="entry name" value="P-loop containing nucleoside triphosphate hydrolases"/>
    <property type="match status" value="1"/>
</dbReference>
<dbReference type="GO" id="GO:0005829">
    <property type="term" value="C:cytosol"/>
    <property type="evidence" value="ECO:0007669"/>
    <property type="project" value="TreeGrafter"/>
</dbReference>
<dbReference type="Proteomes" id="UP000526184">
    <property type="component" value="Unassembled WGS sequence"/>
</dbReference>
<dbReference type="PRINTS" id="PR00326">
    <property type="entry name" value="GTP1OBG"/>
</dbReference>
<dbReference type="PANTHER" id="PTHR42698:SF1">
    <property type="entry name" value="GTPASE ERA, MITOCHONDRIAL"/>
    <property type="match status" value="1"/>
</dbReference>
<keyword evidence="6" id="KW-0690">Ribosome biogenesis</keyword>
<dbReference type="PROSITE" id="PS51713">
    <property type="entry name" value="G_ERA"/>
    <property type="match status" value="1"/>
</dbReference>
<feature type="domain" description="Era-type G" evidence="10">
    <location>
        <begin position="2"/>
        <end position="170"/>
    </location>
</feature>
<feature type="region of interest" description="G3" evidence="7">
    <location>
        <begin position="57"/>
        <end position="60"/>
    </location>
</feature>
<evidence type="ECO:0000256" key="6">
    <source>
        <dbReference type="HAMAP-Rule" id="MF_00367"/>
    </source>
</evidence>
<dbReference type="InterPro" id="IPR027417">
    <property type="entry name" value="P-loop_NTPase"/>
</dbReference>
<feature type="domain" description="KH type-2" evidence="9">
    <location>
        <begin position="201"/>
        <end position="277"/>
    </location>
</feature>
<keyword evidence="6" id="KW-0472">Membrane</keyword>
<dbReference type="InterPro" id="IPR004044">
    <property type="entry name" value="KH_dom_type_2"/>
</dbReference>
<proteinExistence type="inferred from homology"/>
<gene>
    <name evidence="6 11" type="primary">era</name>
    <name evidence="11" type="ORF">HP397_03635</name>
</gene>
<evidence type="ECO:0000313" key="12">
    <source>
        <dbReference type="Proteomes" id="UP000526184"/>
    </source>
</evidence>
<dbReference type="RefSeq" id="WP_180135997.1">
    <property type="nucleotide sequence ID" value="NZ_JABMKT010000015.1"/>
</dbReference>
<keyword evidence="3 6" id="KW-0547">Nucleotide-binding</keyword>
<keyword evidence="6" id="KW-0963">Cytoplasm</keyword>
<sequence length="299" mass="34450">MKSGFISIVGRPNVGKSTLINKLIEEKVAIVSDKAGTTRDQIRGIVNKGENQYIFIDTPGIHKPKHLLGEYMTNLAIETLNECDLILFLLDGTKEIGSGDMYVNENIRNSKTPTYVIVNKIDKMSDEDIENKMLDIKEKLGEFDGIITMSSIFGIGTHKIFEVCEKYLSNNIWFYPEDYYTDISVNKIVIETIREKILQKTKDEIPHSVALEIINIESKDDRRRYDINIYVERDSQKGIIIGNGGKLLKEIGIEARREIEALTELKITLKLWVKVSKKWRKNEKMLNELGYDVKKFKRR</sequence>
<dbReference type="InterPro" id="IPR009019">
    <property type="entry name" value="KH_sf_prok-type"/>
</dbReference>
<dbReference type="PROSITE" id="PS50823">
    <property type="entry name" value="KH_TYPE_2"/>
    <property type="match status" value="1"/>
</dbReference>
<dbReference type="NCBIfam" id="TIGR00436">
    <property type="entry name" value="era"/>
    <property type="match status" value="1"/>
</dbReference>
<protein>
    <recommendedName>
        <fullName evidence="2 6">GTPase Era</fullName>
    </recommendedName>
</protein>
<dbReference type="HAMAP" id="MF_00367">
    <property type="entry name" value="GTPase_Era"/>
    <property type="match status" value="1"/>
</dbReference>
<dbReference type="Gene3D" id="3.40.50.300">
    <property type="entry name" value="P-loop containing nucleotide triphosphate hydrolases"/>
    <property type="match status" value="1"/>
</dbReference>
<feature type="region of interest" description="G5" evidence="7">
    <location>
        <begin position="149"/>
        <end position="151"/>
    </location>
</feature>
<comment type="subcellular location">
    <subcellularLocation>
        <location evidence="6">Cytoplasm</location>
    </subcellularLocation>
    <subcellularLocation>
        <location evidence="6">Cell membrane</location>
        <topology evidence="6">Peripheral membrane protein</topology>
    </subcellularLocation>
</comment>
<dbReference type="InterPro" id="IPR015946">
    <property type="entry name" value="KH_dom-like_a/b"/>
</dbReference>
<evidence type="ECO:0000259" key="9">
    <source>
        <dbReference type="PROSITE" id="PS50823"/>
    </source>
</evidence>
<dbReference type="GO" id="GO:0003924">
    <property type="term" value="F:GTPase activity"/>
    <property type="evidence" value="ECO:0007669"/>
    <property type="project" value="UniProtKB-UniRule"/>
</dbReference>
<evidence type="ECO:0000256" key="7">
    <source>
        <dbReference type="PROSITE-ProRule" id="PRU01050"/>
    </source>
</evidence>
<dbReference type="CDD" id="cd22534">
    <property type="entry name" value="KH-II_Era"/>
    <property type="match status" value="1"/>
</dbReference>
<reference evidence="11 12" key="1">
    <citation type="submission" date="2020-05" db="EMBL/GenBank/DDBJ databases">
        <title>Streptobacillus felis strain LHL191014123.</title>
        <authorList>
            <person name="Fawzy A."/>
            <person name="Rau J."/>
            <person name="Risse K."/>
            <person name="Schauerte N."/>
            <person name="Geiger C."/>
            <person name="Blom J."/>
            <person name="Imirzalioglu C."/>
            <person name="Falgenhauer J."/>
            <person name="Bach A."/>
            <person name="Herden C."/>
            <person name="Eisenberg T."/>
        </authorList>
    </citation>
    <scope>NUCLEOTIDE SEQUENCE [LARGE SCALE GENOMIC DNA]</scope>
    <source>
        <strain evidence="11 12">LHL191014123</strain>
    </source>
</reference>